<accession>A0A2V4KYE9</accession>
<comment type="caution">
    <text evidence="1">The sequence shown here is derived from an EMBL/GenBank/DDBJ whole genome shotgun (WGS) entry which is preliminary data.</text>
</comment>
<organism evidence="1 2">
    <name type="scientific">Aquipseudomonas alcaligenes</name>
    <name type="common">Pseudomonas alcaligenes</name>
    <dbReference type="NCBI Taxonomy" id="43263"/>
    <lineage>
        <taxon>Bacteria</taxon>
        <taxon>Pseudomonadati</taxon>
        <taxon>Pseudomonadota</taxon>
        <taxon>Gammaproteobacteria</taxon>
        <taxon>Pseudomonadales</taxon>
        <taxon>Pseudomonadaceae</taxon>
        <taxon>Aquipseudomonas</taxon>
    </lineage>
</organism>
<name>A0A2V4KYE9_AQUAC</name>
<evidence type="ECO:0000313" key="1">
    <source>
        <dbReference type="EMBL" id="PYC24778.1"/>
    </source>
</evidence>
<protein>
    <submittedName>
        <fullName evidence="1">Uncharacterized protein</fullName>
    </submittedName>
</protein>
<proteinExistence type="predicted"/>
<dbReference type="OrthoDB" id="6902028at2"/>
<evidence type="ECO:0000313" key="2">
    <source>
        <dbReference type="Proteomes" id="UP000248146"/>
    </source>
</evidence>
<dbReference type="Proteomes" id="UP000248146">
    <property type="component" value="Unassembled WGS sequence"/>
</dbReference>
<dbReference type="AlphaFoldDB" id="A0A2V4KYE9"/>
<reference evidence="1 2" key="1">
    <citation type="submission" date="2018-06" db="EMBL/GenBank/DDBJ databases">
        <title>Pseudomonas diversity within urban Lake Michigan freshwaters.</title>
        <authorList>
            <person name="Batrich M."/>
            <person name="Hatzopoulos T."/>
            <person name="Putonti C."/>
        </authorList>
    </citation>
    <scope>NUCLEOTIDE SEQUENCE [LARGE SCALE GENOMIC DNA]</scope>
    <source>
        <strain evidence="1 2">MB-090714</strain>
    </source>
</reference>
<dbReference type="EMBL" id="QJRX01000005">
    <property type="protein sequence ID" value="PYC24778.1"/>
    <property type="molecule type" value="Genomic_DNA"/>
</dbReference>
<gene>
    <name evidence="1" type="ORF">DMO17_11065</name>
</gene>
<sequence length="66" mass="7557">MIESSLVRHINAQCHPLHLYLNRLSGVRYAATFESACRYELNPIHGEPLHASVDELANTEVWQQLL</sequence>